<feature type="binding site" description="in other chain" evidence="14">
    <location>
        <begin position="189"/>
        <end position="191"/>
    </location>
    <ligand>
        <name>ADP</name>
        <dbReference type="ChEBI" id="CHEBI:456216"/>
        <note>allosteric activator; ligand shared between dimeric partners</note>
    </ligand>
</feature>
<evidence type="ECO:0000256" key="7">
    <source>
        <dbReference type="ARBA" id="ARBA00022723"/>
    </source>
</evidence>
<feature type="binding site" evidence="14">
    <location>
        <begin position="105"/>
        <end position="108"/>
    </location>
    <ligand>
        <name>ATP</name>
        <dbReference type="ChEBI" id="CHEBI:30616"/>
    </ligand>
</feature>
<dbReference type="GO" id="GO:0030388">
    <property type="term" value="P:fructose 1,6-bisphosphate metabolic process"/>
    <property type="evidence" value="ECO:0007669"/>
    <property type="project" value="TreeGrafter"/>
</dbReference>
<evidence type="ECO:0000256" key="13">
    <source>
        <dbReference type="ARBA" id="ARBA00048070"/>
    </source>
</evidence>
<dbReference type="InterPro" id="IPR000023">
    <property type="entry name" value="Phosphofructokinase_dom"/>
</dbReference>
<dbReference type="InterPro" id="IPR022953">
    <property type="entry name" value="ATP_PFK"/>
</dbReference>
<feature type="binding site" description="in other chain" evidence="14">
    <location>
        <begin position="173"/>
        <end position="175"/>
    </location>
    <ligand>
        <name>substrate</name>
        <note>ligand shared between dimeric partners</note>
    </ligand>
</feature>
<dbReference type="GO" id="GO:0003872">
    <property type="term" value="F:6-phosphofructokinase activity"/>
    <property type="evidence" value="ECO:0007669"/>
    <property type="project" value="UniProtKB-UniRule"/>
</dbReference>
<evidence type="ECO:0000256" key="5">
    <source>
        <dbReference type="ARBA" id="ARBA00022533"/>
    </source>
</evidence>
<dbReference type="PANTHER" id="PTHR13697">
    <property type="entry name" value="PHOSPHOFRUCTOKINASE"/>
    <property type="match status" value="1"/>
</dbReference>
<dbReference type="GO" id="GO:0006002">
    <property type="term" value="P:fructose 6-phosphate metabolic process"/>
    <property type="evidence" value="ECO:0007669"/>
    <property type="project" value="UniProtKB-UniRule"/>
</dbReference>
<dbReference type="InterPro" id="IPR015912">
    <property type="entry name" value="Phosphofructokinase_CS"/>
</dbReference>
<dbReference type="OrthoDB" id="9802503at2"/>
<protein>
    <recommendedName>
        <fullName evidence="14">ATP-dependent 6-phosphofructokinase</fullName>
        <shortName evidence="14">ATP-PFK</shortName>
        <shortName evidence="14">Phosphofructokinase</shortName>
        <ecNumber evidence="14">2.7.1.11</ecNumber>
    </recommendedName>
    <alternativeName>
        <fullName evidence="14">Phosphohexokinase</fullName>
    </alternativeName>
</protein>
<comment type="caution">
    <text evidence="14">Lacks conserved residue(s) required for the propagation of feature annotation.</text>
</comment>
<gene>
    <name evidence="14 16" type="primary">pfkA</name>
    <name evidence="16" type="ORF">CW751_10025</name>
</gene>
<sequence length="326" mass="35042">MISMKKIAILTSGGDAPGMNTAIRAITKAAFHYNLQAVGIKDGYDGLMAGRFVNMKYTDVDNIIQRGGTILGSARSPEFKNKEARKEAIKNIKDAGIDGLIVIGGDGSFRGAKILAEEVNIPVIGLPGTIDNDLYGTEATIGYDTALNTIVSAIDNIRDTASSHKRVFFVEVMGRNSGFLALNSAIASGAESVLIPETITNIEALAKQIKSQNKGRRSSIIIVAEGDEEGGAMDIMRKIKPHLEDFRLRTTILGHIQRGGSPSYFDRALATRSGIMAVELLLDGKTQQMVGIKADELITTDFKDAIGKHAIPKVEKEELLGKLLTL</sequence>
<evidence type="ECO:0000256" key="4">
    <source>
        <dbReference type="ARBA" id="ARBA00022490"/>
    </source>
</evidence>
<keyword evidence="4 14" id="KW-0963">Cytoplasm</keyword>
<feature type="binding site" evidence="14">
    <location>
        <position position="249"/>
    </location>
    <ligand>
        <name>substrate</name>
        <note>ligand shared between dimeric partners</note>
    </ligand>
</feature>
<feature type="binding site" description="in other chain" evidence="14">
    <location>
        <begin position="255"/>
        <end position="258"/>
    </location>
    <ligand>
        <name>substrate</name>
        <note>ligand shared between dimeric partners</note>
    </ligand>
</feature>
<keyword evidence="12 14" id="KW-0324">Glycolysis</keyword>
<feature type="binding site" description="in other chain" evidence="14">
    <location>
        <begin position="129"/>
        <end position="131"/>
    </location>
    <ligand>
        <name>substrate</name>
        <note>ligand shared between dimeric partners</note>
    </ligand>
</feature>
<keyword evidence="5 14" id="KW-0021">Allosteric enzyme</keyword>
<comment type="caution">
    <text evidence="16">The sequence shown here is derived from an EMBL/GenBank/DDBJ whole genome shotgun (WGS) entry which is preliminary data.</text>
</comment>
<dbReference type="UniPathway" id="UPA00109">
    <property type="reaction ID" value="UER00182"/>
</dbReference>
<reference evidence="16 17" key="1">
    <citation type="submission" date="2017-12" db="EMBL/GenBank/DDBJ databases">
        <title>The draft genome sequence of Brumimicrobium saltpan LHR20.</title>
        <authorList>
            <person name="Do Z.-J."/>
            <person name="Luo H.-R."/>
        </authorList>
    </citation>
    <scope>NUCLEOTIDE SEQUENCE [LARGE SCALE GENOMIC DNA]</scope>
    <source>
        <strain evidence="16 17">LHR20</strain>
    </source>
</reference>
<feature type="binding site" evidence="14">
    <location>
        <begin position="24"/>
        <end position="28"/>
    </location>
    <ligand>
        <name>ADP</name>
        <dbReference type="ChEBI" id="CHEBI:456216"/>
        <note>allosteric activator; ligand shared between dimeric partners</note>
    </ligand>
</feature>
<dbReference type="Gene3D" id="3.40.50.450">
    <property type="match status" value="1"/>
</dbReference>
<dbReference type="NCBIfam" id="TIGR02482">
    <property type="entry name" value="PFKA_ATP"/>
    <property type="match status" value="1"/>
</dbReference>
<dbReference type="EMBL" id="PJNI01000010">
    <property type="protein sequence ID" value="PKR80398.1"/>
    <property type="molecule type" value="Genomic_DNA"/>
</dbReference>
<evidence type="ECO:0000256" key="10">
    <source>
        <dbReference type="ARBA" id="ARBA00022840"/>
    </source>
</evidence>
<proteinExistence type="inferred from homology"/>
<keyword evidence="6 14" id="KW-0808">Transferase</keyword>
<comment type="activity regulation">
    <text evidence="14">Allosterically activated by ADP and other diphosphonucleosides, and allosterically inhibited by phosphoenolpyruvate.</text>
</comment>
<evidence type="ECO:0000256" key="2">
    <source>
        <dbReference type="ARBA" id="ARBA00004496"/>
    </source>
</evidence>
<evidence type="ECO:0000256" key="9">
    <source>
        <dbReference type="ARBA" id="ARBA00022777"/>
    </source>
</evidence>
<dbReference type="GO" id="GO:0016208">
    <property type="term" value="F:AMP binding"/>
    <property type="evidence" value="ECO:0007669"/>
    <property type="project" value="TreeGrafter"/>
</dbReference>
<keyword evidence="9 14" id="KW-0418">Kinase</keyword>
<dbReference type="Gene3D" id="3.40.50.460">
    <property type="entry name" value="Phosphofructokinase domain"/>
    <property type="match status" value="1"/>
</dbReference>
<dbReference type="InterPro" id="IPR012828">
    <property type="entry name" value="PFKA_ATP_prok"/>
</dbReference>
<dbReference type="GO" id="GO:0042802">
    <property type="term" value="F:identical protein binding"/>
    <property type="evidence" value="ECO:0007669"/>
    <property type="project" value="TreeGrafter"/>
</dbReference>
<keyword evidence="7 14" id="KW-0479">Metal-binding</keyword>
<dbReference type="FunFam" id="3.40.50.460:FF:000002">
    <property type="entry name" value="ATP-dependent 6-phosphofructokinase"/>
    <property type="match status" value="1"/>
</dbReference>
<dbReference type="GO" id="GO:0048029">
    <property type="term" value="F:monosaccharide binding"/>
    <property type="evidence" value="ECO:0007669"/>
    <property type="project" value="TreeGrafter"/>
</dbReference>
<comment type="function">
    <text evidence="14">Catalyzes the phosphorylation of D-fructose 6-phosphate to fructose 1,6-bisphosphate by ATP, the first committing step of glycolysis.</text>
</comment>
<evidence type="ECO:0000256" key="8">
    <source>
        <dbReference type="ARBA" id="ARBA00022741"/>
    </source>
</evidence>
<feature type="binding site" evidence="14">
    <location>
        <position position="166"/>
    </location>
    <ligand>
        <name>substrate</name>
        <note>ligand shared between dimeric partners</note>
    </ligand>
</feature>
<accession>A0A2I0R1E5</accession>
<feature type="binding site" description="in other chain" evidence="14">
    <location>
        <position position="158"/>
    </location>
    <ligand>
        <name>ADP</name>
        <dbReference type="ChEBI" id="CHEBI:456216"/>
        <note>allosteric activator; ligand shared between dimeric partners</note>
    </ligand>
</feature>
<dbReference type="Pfam" id="PF00365">
    <property type="entry name" value="PFK"/>
    <property type="match status" value="1"/>
</dbReference>
<keyword evidence="10 14" id="KW-0067">ATP-binding</keyword>
<evidence type="ECO:0000256" key="14">
    <source>
        <dbReference type="HAMAP-Rule" id="MF_00339"/>
    </source>
</evidence>
<dbReference type="GO" id="GO:0061621">
    <property type="term" value="P:canonical glycolysis"/>
    <property type="evidence" value="ECO:0007669"/>
    <property type="project" value="TreeGrafter"/>
</dbReference>
<keyword evidence="8 14" id="KW-0547">Nucleotide-binding</keyword>
<comment type="subunit">
    <text evidence="14">Homotetramer.</text>
</comment>
<dbReference type="GO" id="GO:0046872">
    <property type="term" value="F:metal ion binding"/>
    <property type="evidence" value="ECO:0007669"/>
    <property type="project" value="UniProtKB-KW"/>
</dbReference>
<dbReference type="NCBIfam" id="NF002872">
    <property type="entry name" value="PRK03202.1"/>
    <property type="match status" value="1"/>
</dbReference>
<evidence type="ECO:0000256" key="1">
    <source>
        <dbReference type="ARBA" id="ARBA00001946"/>
    </source>
</evidence>
<evidence type="ECO:0000256" key="11">
    <source>
        <dbReference type="ARBA" id="ARBA00022842"/>
    </source>
</evidence>
<dbReference type="AlphaFoldDB" id="A0A2I0R1E5"/>
<dbReference type="GO" id="GO:0070095">
    <property type="term" value="F:fructose-6-phosphate binding"/>
    <property type="evidence" value="ECO:0007669"/>
    <property type="project" value="TreeGrafter"/>
</dbReference>
<feature type="binding site" evidence="14">
    <location>
        <position position="106"/>
    </location>
    <ligand>
        <name>Mg(2+)</name>
        <dbReference type="ChEBI" id="CHEBI:18420"/>
        <note>catalytic</note>
    </ligand>
</feature>
<comment type="pathway">
    <text evidence="3 14">Carbohydrate degradation; glycolysis; D-glyceraldehyde 3-phosphate and glycerone phosphate from D-glucose: step 3/4.</text>
</comment>
<feature type="active site" description="Proton acceptor" evidence="14">
    <location>
        <position position="131"/>
    </location>
</feature>
<feature type="binding site" description="in other chain" evidence="14">
    <location>
        <position position="214"/>
    </location>
    <ligand>
        <name>ADP</name>
        <dbReference type="ChEBI" id="CHEBI:456216"/>
        <note>allosteric activator; ligand shared between dimeric partners</note>
    </ligand>
</feature>
<feature type="domain" description="Phosphofructokinase" evidence="15">
    <location>
        <begin position="6"/>
        <end position="281"/>
    </location>
</feature>
<feature type="binding site" evidence="14">
    <location>
        <position position="14"/>
    </location>
    <ligand>
        <name>ATP</name>
        <dbReference type="ChEBI" id="CHEBI:30616"/>
    </ligand>
</feature>
<evidence type="ECO:0000313" key="17">
    <source>
        <dbReference type="Proteomes" id="UP000236654"/>
    </source>
</evidence>
<dbReference type="PIRSF" id="PIRSF000532">
    <property type="entry name" value="ATP_PFK_prok"/>
    <property type="match status" value="1"/>
</dbReference>
<dbReference type="InterPro" id="IPR012003">
    <property type="entry name" value="ATP_PFK_prok-type"/>
</dbReference>
<comment type="similarity">
    <text evidence="14">Belongs to the phosphofructokinase type A (PFKA) family. ATP-dependent PFK group I subfamily. Prokaryotic clade 'B1' sub-subfamily.</text>
</comment>
<evidence type="ECO:0000256" key="3">
    <source>
        <dbReference type="ARBA" id="ARBA00004679"/>
    </source>
</evidence>
<dbReference type="GO" id="GO:0005945">
    <property type="term" value="C:6-phosphofructokinase complex"/>
    <property type="evidence" value="ECO:0007669"/>
    <property type="project" value="TreeGrafter"/>
</dbReference>
<keyword evidence="11 14" id="KW-0460">Magnesium</keyword>
<comment type="cofactor">
    <cofactor evidence="1 14">
        <name>Mg(2+)</name>
        <dbReference type="ChEBI" id="CHEBI:18420"/>
    </cofactor>
</comment>
<organism evidence="16 17">
    <name type="scientific">Brumimicrobium salinarum</name>
    <dbReference type="NCBI Taxonomy" id="2058658"/>
    <lineage>
        <taxon>Bacteria</taxon>
        <taxon>Pseudomonadati</taxon>
        <taxon>Bacteroidota</taxon>
        <taxon>Flavobacteriia</taxon>
        <taxon>Flavobacteriales</taxon>
        <taxon>Crocinitomicaceae</taxon>
        <taxon>Brumimicrobium</taxon>
    </lineage>
</organism>
<dbReference type="PRINTS" id="PR00476">
    <property type="entry name" value="PHFRCTKINASE"/>
</dbReference>
<feature type="binding site" evidence="14">
    <location>
        <begin position="75"/>
        <end position="76"/>
    </location>
    <ligand>
        <name>ATP</name>
        <dbReference type="ChEBI" id="CHEBI:30616"/>
    </ligand>
</feature>
<dbReference type="EC" id="2.7.1.11" evidence="14"/>
<dbReference type="PROSITE" id="PS00433">
    <property type="entry name" value="PHOSPHOFRUCTOKINASE"/>
    <property type="match status" value="1"/>
</dbReference>
<dbReference type="SUPFAM" id="SSF53784">
    <property type="entry name" value="Phosphofructokinase"/>
    <property type="match status" value="1"/>
</dbReference>
<evidence type="ECO:0000256" key="6">
    <source>
        <dbReference type="ARBA" id="ARBA00022679"/>
    </source>
</evidence>
<evidence type="ECO:0000313" key="16">
    <source>
        <dbReference type="EMBL" id="PKR80398.1"/>
    </source>
</evidence>
<dbReference type="InterPro" id="IPR035966">
    <property type="entry name" value="PKF_sf"/>
</dbReference>
<comment type="subcellular location">
    <subcellularLocation>
        <location evidence="2 14">Cytoplasm</location>
    </subcellularLocation>
</comment>
<comment type="catalytic activity">
    <reaction evidence="13 14">
        <text>beta-D-fructose 6-phosphate + ATP = beta-D-fructose 1,6-bisphosphate + ADP + H(+)</text>
        <dbReference type="Rhea" id="RHEA:16109"/>
        <dbReference type="ChEBI" id="CHEBI:15378"/>
        <dbReference type="ChEBI" id="CHEBI:30616"/>
        <dbReference type="ChEBI" id="CHEBI:32966"/>
        <dbReference type="ChEBI" id="CHEBI:57634"/>
        <dbReference type="ChEBI" id="CHEBI:456216"/>
        <dbReference type="EC" id="2.7.1.11"/>
    </reaction>
</comment>
<evidence type="ECO:0000259" key="15">
    <source>
        <dbReference type="Pfam" id="PF00365"/>
    </source>
</evidence>
<name>A0A2I0R1E5_9FLAO</name>
<keyword evidence="17" id="KW-1185">Reference proteome</keyword>
<dbReference type="HAMAP" id="MF_00339">
    <property type="entry name" value="Phosphofructokinase_I_B1"/>
    <property type="match status" value="1"/>
</dbReference>
<dbReference type="Proteomes" id="UP000236654">
    <property type="component" value="Unassembled WGS sequence"/>
</dbReference>
<dbReference type="PANTHER" id="PTHR13697:SF4">
    <property type="entry name" value="ATP-DEPENDENT 6-PHOSPHOFRUCTOKINASE"/>
    <property type="match status" value="1"/>
</dbReference>
<evidence type="ECO:0000256" key="12">
    <source>
        <dbReference type="ARBA" id="ARBA00023152"/>
    </source>
</evidence>
<feature type="binding site" description="in other chain" evidence="14">
    <location>
        <position position="225"/>
    </location>
    <ligand>
        <name>substrate</name>
        <note>ligand shared between dimeric partners</note>
    </ligand>
</feature>
<dbReference type="GO" id="GO:0005524">
    <property type="term" value="F:ATP binding"/>
    <property type="evidence" value="ECO:0007669"/>
    <property type="project" value="UniProtKB-UniRule"/>
</dbReference>
<dbReference type="FunFam" id="3.40.50.450:FF:000001">
    <property type="entry name" value="ATP-dependent 6-phosphofructokinase"/>
    <property type="match status" value="1"/>
</dbReference>